<feature type="non-terminal residue" evidence="4">
    <location>
        <position position="1"/>
    </location>
</feature>
<keyword evidence="1" id="KW-0813">Transport</keyword>
<comment type="pathway">
    <text evidence="1">Energy metabolism; oxidative phosphorylation.</text>
</comment>
<proteinExistence type="inferred from homology"/>
<dbReference type="Pfam" id="PF00115">
    <property type="entry name" value="COX1"/>
    <property type="match status" value="1"/>
</dbReference>
<dbReference type="GO" id="GO:0004129">
    <property type="term" value="F:cytochrome-c oxidase activity"/>
    <property type="evidence" value="ECO:0007669"/>
    <property type="project" value="UniProtKB-EC"/>
</dbReference>
<dbReference type="PANTHER" id="PTHR10422:SF18">
    <property type="entry name" value="CYTOCHROME C OXIDASE SUBUNIT 1"/>
    <property type="match status" value="1"/>
</dbReference>
<dbReference type="EMBL" id="QWIL01000317">
    <property type="protein sequence ID" value="RMY20458.1"/>
    <property type="molecule type" value="Genomic_DNA"/>
</dbReference>
<keyword evidence="1" id="KW-0479">Metal-binding</keyword>
<dbReference type="InterPro" id="IPR023616">
    <property type="entry name" value="Cyt_c_oxase-like_su1_dom"/>
</dbReference>
<keyword evidence="1" id="KW-0999">Mitochondrion inner membrane</keyword>
<dbReference type="AlphaFoldDB" id="A0A3M6WVD6"/>
<comment type="catalytic activity">
    <reaction evidence="1">
        <text>4 Fe(II)-[cytochrome c] + O2 + 8 H(+)(in) = 4 Fe(III)-[cytochrome c] + 2 H2O + 4 H(+)(out)</text>
        <dbReference type="Rhea" id="RHEA:11436"/>
        <dbReference type="Rhea" id="RHEA-COMP:10350"/>
        <dbReference type="Rhea" id="RHEA-COMP:14399"/>
        <dbReference type="ChEBI" id="CHEBI:15377"/>
        <dbReference type="ChEBI" id="CHEBI:15378"/>
        <dbReference type="ChEBI" id="CHEBI:15379"/>
        <dbReference type="ChEBI" id="CHEBI:29033"/>
        <dbReference type="ChEBI" id="CHEBI:29034"/>
        <dbReference type="EC" id="7.1.1.9"/>
    </reaction>
</comment>
<comment type="subcellular location">
    <subcellularLocation>
        <location evidence="1">Mitochondrion inner membrane</location>
        <topology evidence="1">Multi-pass membrane protein</topology>
    </subcellularLocation>
</comment>
<dbReference type="GO" id="GO:0015990">
    <property type="term" value="P:electron transport coupled proton transport"/>
    <property type="evidence" value="ECO:0007669"/>
    <property type="project" value="TreeGrafter"/>
</dbReference>
<feature type="transmembrane region" description="Helical" evidence="2">
    <location>
        <begin position="42"/>
        <end position="72"/>
    </location>
</feature>
<dbReference type="EC" id="7.1.1.9" evidence="1"/>
<keyword evidence="1 2" id="KW-0472">Membrane</keyword>
<dbReference type="PANTHER" id="PTHR10422">
    <property type="entry name" value="CYTOCHROME C OXIDASE SUBUNIT 1"/>
    <property type="match status" value="1"/>
</dbReference>
<dbReference type="EMBL" id="QWIJ01000432">
    <property type="protein sequence ID" value="RMX82399.1"/>
    <property type="molecule type" value="Genomic_DNA"/>
</dbReference>
<dbReference type="Proteomes" id="UP000281245">
    <property type="component" value="Unassembled WGS sequence"/>
</dbReference>
<dbReference type="GO" id="GO:0005743">
    <property type="term" value="C:mitochondrial inner membrane"/>
    <property type="evidence" value="ECO:0007669"/>
    <property type="project" value="UniProtKB-SubCell"/>
</dbReference>
<keyword evidence="1" id="KW-0496">Mitochondrion</keyword>
<reference evidence="6 7" key="1">
    <citation type="journal article" date="2018" name="BMC Genomics">
        <title>Genomic evidence for intraspecific hybridization in a clonal and extremely halotolerant yeast.</title>
        <authorList>
            <person name="Gostincar C."/>
            <person name="Stajich J.E."/>
            <person name="Zupancic J."/>
            <person name="Zalar P."/>
            <person name="Gunde-Cimerman N."/>
        </authorList>
    </citation>
    <scope>NUCLEOTIDE SEQUENCE [LARGE SCALE GENOMIC DNA]</scope>
    <source>
        <strain evidence="4 7">EXF-6656</strain>
        <strain evidence="5 6">EXF-6669</strain>
    </source>
</reference>
<name>A0A3M6WVD6_HORWE</name>
<protein>
    <recommendedName>
        <fullName evidence="1">Cytochrome c oxidase subunit 1</fullName>
        <ecNumber evidence="1">7.1.1.9</ecNumber>
    </recommendedName>
</protein>
<keyword evidence="1" id="KW-0186">Copper</keyword>
<dbReference type="SUPFAM" id="SSF81442">
    <property type="entry name" value="Cytochrome c oxidase subunit I-like"/>
    <property type="match status" value="1"/>
</dbReference>
<feature type="domain" description="Cytochrome oxidase subunit I profile" evidence="3">
    <location>
        <begin position="1"/>
        <end position="87"/>
    </location>
</feature>
<evidence type="ECO:0000313" key="4">
    <source>
        <dbReference type="EMBL" id="RMX82399.1"/>
    </source>
</evidence>
<evidence type="ECO:0000313" key="5">
    <source>
        <dbReference type="EMBL" id="RMY20458.1"/>
    </source>
</evidence>
<organism evidence="4 7">
    <name type="scientific">Hortaea werneckii</name>
    <name type="common">Black yeast</name>
    <name type="synonym">Cladosporium werneckii</name>
    <dbReference type="NCBI Taxonomy" id="91943"/>
    <lineage>
        <taxon>Eukaryota</taxon>
        <taxon>Fungi</taxon>
        <taxon>Dikarya</taxon>
        <taxon>Ascomycota</taxon>
        <taxon>Pezizomycotina</taxon>
        <taxon>Dothideomycetes</taxon>
        <taxon>Dothideomycetidae</taxon>
        <taxon>Mycosphaerellales</taxon>
        <taxon>Teratosphaeriaceae</taxon>
        <taxon>Hortaea</taxon>
    </lineage>
</organism>
<keyword evidence="1" id="KW-0679">Respiratory chain</keyword>
<dbReference type="VEuPathDB" id="FungiDB:BTJ68_16038"/>
<dbReference type="GO" id="GO:0020037">
    <property type="term" value="F:heme binding"/>
    <property type="evidence" value="ECO:0007669"/>
    <property type="project" value="InterPro"/>
</dbReference>
<evidence type="ECO:0000256" key="1">
    <source>
        <dbReference type="RuleBase" id="RU000369"/>
    </source>
</evidence>
<dbReference type="GO" id="GO:0046872">
    <property type="term" value="F:metal ion binding"/>
    <property type="evidence" value="ECO:0007669"/>
    <property type="project" value="UniProtKB-KW"/>
</dbReference>
<gene>
    <name evidence="5" type="ORF">D0867_03989</name>
    <name evidence="4" type="ORF">D0869_06085</name>
</gene>
<keyword evidence="2" id="KW-1133">Transmembrane helix</keyword>
<dbReference type="InterPro" id="IPR000883">
    <property type="entry name" value="Cyt_C_Oxase_1"/>
</dbReference>
<dbReference type="PROSITE" id="PS50855">
    <property type="entry name" value="COX1"/>
    <property type="match status" value="1"/>
</dbReference>
<keyword evidence="1" id="KW-0249">Electron transport</keyword>
<accession>A0A3M6WVD6</accession>
<dbReference type="Proteomes" id="UP000271337">
    <property type="component" value="Unassembled WGS sequence"/>
</dbReference>
<dbReference type="GO" id="GO:0006123">
    <property type="term" value="P:mitochondrial electron transport, cytochrome c to oxygen"/>
    <property type="evidence" value="ECO:0007669"/>
    <property type="project" value="TreeGrafter"/>
</dbReference>
<dbReference type="UniPathway" id="UPA00705"/>
<evidence type="ECO:0000256" key="2">
    <source>
        <dbReference type="SAM" id="Phobius"/>
    </source>
</evidence>
<sequence>TLYLIFALFSGLLGTAFSVLIRLELSGPGVQYIADNQLYNSIITAHAILMIFFMVMPAMIGGFGNFLLPLLVGGPDMAFPRLNNITLLKMVQELVEHYTLRFQEFKVTVVLFTWSNELYYNNIKYESSWNKTSQISIIWMSCSSYSRFIIIIFTSISRSYNNGINRQKL</sequence>
<evidence type="ECO:0000313" key="7">
    <source>
        <dbReference type="Proteomes" id="UP000281245"/>
    </source>
</evidence>
<keyword evidence="1" id="KW-0349">Heme</keyword>
<keyword evidence="1" id="KW-0408">Iron</keyword>
<keyword evidence="1 2" id="KW-0812">Transmembrane</keyword>
<comment type="function">
    <text evidence="1">Component of the cytochrome c oxidase, the last enzyme in the mitochondrial electron transport chain which drives oxidative phosphorylation. The respiratory chain contains 3 multisubunit complexes succinate dehydrogenase (complex II, CII), ubiquinol-cytochrome c oxidoreductase (cytochrome b-c1 complex, complex III, CIII) and cytochrome c oxidase (complex IV, CIV), that cooperate to transfer electrons derived from NADH and succinate to molecular oxygen, creating an electrochemical gradient over the inner membrane that drives transmembrane transport and the ATP synthase. Cytochrome c oxidase is the component of the respiratory chain that catalyzes the reduction of oxygen to water. Electrons originating from reduced cytochrome c in the intermembrane space (IMS) are transferred via the dinuclear copper A center (CU(A)) of subunit 2 and heme A of subunit 1 to the active site in subunit 1, a binuclear center (BNC) formed by heme A3 and copper B (CU(B)). The BNC reduces molecular oxygen to 2 water molecules using 4 electrons from cytochrome c in the IMS and 4 protons from the mitochondrial matrix.</text>
</comment>
<dbReference type="PRINTS" id="PR01165">
    <property type="entry name" value="CYCOXIDASEI"/>
</dbReference>
<dbReference type="OrthoDB" id="4905839at2759"/>
<comment type="caution">
    <text evidence="4">The sequence shown here is derived from an EMBL/GenBank/DDBJ whole genome shotgun (WGS) entry which is preliminary data.</text>
</comment>
<evidence type="ECO:0000259" key="3">
    <source>
        <dbReference type="PROSITE" id="PS50855"/>
    </source>
</evidence>
<dbReference type="InterPro" id="IPR036927">
    <property type="entry name" value="Cyt_c_oxase-like_su1_sf"/>
</dbReference>
<evidence type="ECO:0000313" key="6">
    <source>
        <dbReference type="Proteomes" id="UP000271337"/>
    </source>
</evidence>
<comment type="similarity">
    <text evidence="1">Belongs to the heme-copper respiratory oxidase family.</text>
</comment>
<dbReference type="Gene3D" id="1.20.210.10">
    <property type="entry name" value="Cytochrome c oxidase-like, subunit I domain"/>
    <property type="match status" value="1"/>
</dbReference>